<organism evidence="2 3">
    <name type="scientific">Marinigracilibium pacificum</name>
    <dbReference type="NCBI Taxonomy" id="2729599"/>
    <lineage>
        <taxon>Bacteria</taxon>
        <taxon>Pseudomonadati</taxon>
        <taxon>Bacteroidota</taxon>
        <taxon>Cytophagia</taxon>
        <taxon>Cytophagales</taxon>
        <taxon>Flammeovirgaceae</taxon>
        <taxon>Marinigracilibium</taxon>
    </lineage>
</organism>
<reference evidence="2 3" key="1">
    <citation type="submission" date="2020-04" db="EMBL/GenBank/DDBJ databases">
        <title>Flammeovirgaceae bacterium KN852 isolated from deep sea.</title>
        <authorList>
            <person name="Zhang D.-C."/>
        </authorList>
    </citation>
    <scope>NUCLEOTIDE SEQUENCE [LARGE SCALE GENOMIC DNA]</scope>
    <source>
        <strain evidence="2 3">KN852</strain>
    </source>
</reference>
<dbReference type="InterPro" id="IPR018750">
    <property type="entry name" value="DUF2306_membrane"/>
</dbReference>
<evidence type="ECO:0000313" key="2">
    <source>
        <dbReference type="EMBL" id="NMM47322.1"/>
    </source>
</evidence>
<dbReference type="Proteomes" id="UP000559010">
    <property type="component" value="Unassembled WGS sequence"/>
</dbReference>
<comment type="caution">
    <text evidence="2">The sequence shown here is derived from an EMBL/GenBank/DDBJ whole genome shotgun (WGS) entry which is preliminary data.</text>
</comment>
<gene>
    <name evidence="2" type="ORF">HH304_02855</name>
</gene>
<proteinExistence type="predicted"/>
<dbReference type="RefSeq" id="WP_169677952.1">
    <property type="nucleotide sequence ID" value="NZ_JABBNU010000002.1"/>
</dbReference>
<keyword evidence="1" id="KW-0472">Membrane</keyword>
<feature type="transmembrane region" description="Helical" evidence="1">
    <location>
        <begin position="140"/>
        <end position="161"/>
    </location>
</feature>
<sequence>MRLVKGFLYIPGILITLLILLKCIDYINPDFTSGFLSDKAEVFHYYKYAFYTHIIFATTAIILGYIQVLCPVTKIHRWLGTSYVSIVIFLAAPSGLFMAFFAIGGSISTINFISLSILWAFSTLKTYNSIKNTNKQNHKFWAICSFILANSAIFLRVLSFINNQLQIIPGKSGYVVISILSWSVPLCFYLIIYRLRVKLITN</sequence>
<dbReference type="EMBL" id="JABBNU010000002">
    <property type="protein sequence ID" value="NMM47322.1"/>
    <property type="molecule type" value="Genomic_DNA"/>
</dbReference>
<feature type="transmembrane region" description="Helical" evidence="1">
    <location>
        <begin position="7"/>
        <end position="28"/>
    </location>
</feature>
<evidence type="ECO:0000256" key="1">
    <source>
        <dbReference type="SAM" id="Phobius"/>
    </source>
</evidence>
<dbReference type="AlphaFoldDB" id="A0A848J2B1"/>
<feature type="transmembrane region" description="Helical" evidence="1">
    <location>
        <begin position="48"/>
        <end position="70"/>
    </location>
</feature>
<dbReference type="Pfam" id="PF10067">
    <property type="entry name" value="DUF2306"/>
    <property type="match status" value="1"/>
</dbReference>
<feature type="transmembrane region" description="Helical" evidence="1">
    <location>
        <begin position="173"/>
        <end position="192"/>
    </location>
</feature>
<keyword evidence="3" id="KW-1185">Reference proteome</keyword>
<keyword evidence="1" id="KW-1133">Transmembrane helix</keyword>
<evidence type="ECO:0000313" key="3">
    <source>
        <dbReference type="Proteomes" id="UP000559010"/>
    </source>
</evidence>
<protein>
    <submittedName>
        <fullName evidence="2">DUF2306 domain-containing protein</fullName>
    </submittedName>
</protein>
<keyword evidence="1" id="KW-0812">Transmembrane</keyword>
<accession>A0A848J2B1</accession>
<name>A0A848J2B1_9BACT</name>